<keyword evidence="3" id="KW-1185">Reference proteome</keyword>
<feature type="compositionally biased region" description="Basic residues" evidence="1">
    <location>
        <begin position="316"/>
        <end position="326"/>
    </location>
</feature>
<sequence>MVDLSPTWYRFDDRKIANWTTNQEKTISTDYPFHTESEPLDQYVARIYLQFLWLPESIMPLHLLVPSLRRVNAPSTSDASVHPMHAFLDPLLLTTRLVNNKYHVELPRILADGGGAGEMEETMMWYSLTHEKGNGNAQVASEEADGPWVDDGWRQAYMNRMERREVQIQILLLLYKLSLPGPPPPEKKKKKRFKVIPEPTLTTEDHLETFMDKLSTWQLIGALDRTKPATGKTEERHWTQAFVQDVVEREFKAQSPELCSLLRSKVFPGSPFSDDDVSQASTSRVPSPEPVPRALSRAPSTSQLPSPTLSTSSRTTKLKPLARSRSRSLSVSLAREQKERERASNAPPKKRVLNREISMSRVFKPKLKHQPVAVKTAKTEPIAQPPKPKASNLGITLVEETPVKQRVASSTAVSFGQPNFTFAFGKFSSKAAETKEHDDDDDEEWMMDSSPDITFLNPRRGSIGTVEMNDDGEDDDEGDGMATPSKPSRKAR</sequence>
<evidence type="ECO:0000313" key="2">
    <source>
        <dbReference type="EMBL" id="KDR70955.1"/>
    </source>
</evidence>
<feature type="compositionally biased region" description="Acidic residues" evidence="1">
    <location>
        <begin position="468"/>
        <end position="479"/>
    </location>
</feature>
<feature type="region of interest" description="Disordered" evidence="1">
    <location>
        <begin position="428"/>
        <end position="492"/>
    </location>
</feature>
<protein>
    <recommendedName>
        <fullName evidence="4">DNA replication regulator Sld3 C-terminal domain-containing protein</fullName>
    </recommendedName>
</protein>
<dbReference type="EMBL" id="KL142395">
    <property type="protein sequence ID" value="KDR70955.1"/>
    <property type="molecule type" value="Genomic_DNA"/>
</dbReference>
<feature type="compositionally biased region" description="Low complexity" evidence="1">
    <location>
        <begin position="299"/>
        <end position="315"/>
    </location>
</feature>
<accession>A0A067SJ64</accession>
<feature type="region of interest" description="Disordered" evidence="1">
    <location>
        <begin position="271"/>
        <end position="349"/>
    </location>
</feature>
<gene>
    <name evidence="2" type="ORF">GALMADRAFT_144421</name>
</gene>
<name>A0A067SJ64_GALM3</name>
<dbReference type="OrthoDB" id="3003917at2759"/>
<dbReference type="Gene3D" id="1.20.58.2130">
    <property type="match status" value="1"/>
</dbReference>
<reference evidence="3" key="1">
    <citation type="journal article" date="2014" name="Proc. Natl. Acad. Sci. U.S.A.">
        <title>Extensive sampling of basidiomycete genomes demonstrates inadequacy of the white-rot/brown-rot paradigm for wood decay fungi.</title>
        <authorList>
            <person name="Riley R."/>
            <person name="Salamov A.A."/>
            <person name="Brown D.W."/>
            <person name="Nagy L.G."/>
            <person name="Floudas D."/>
            <person name="Held B.W."/>
            <person name="Levasseur A."/>
            <person name="Lombard V."/>
            <person name="Morin E."/>
            <person name="Otillar R."/>
            <person name="Lindquist E.A."/>
            <person name="Sun H."/>
            <person name="LaButti K.M."/>
            <person name="Schmutz J."/>
            <person name="Jabbour D."/>
            <person name="Luo H."/>
            <person name="Baker S.E."/>
            <person name="Pisabarro A.G."/>
            <person name="Walton J.D."/>
            <person name="Blanchette R.A."/>
            <person name="Henrissat B."/>
            <person name="Martin F."/>
            <person name="Cullen D."/>
            <person name="Hibbett D.S."/>
            <person name="Grigoriev I.V."/>
        </authorList>
    </citation>
    <scope>NUCLEOTIDE SEQUENCE [LARGE SCALE GENOMIC DNA]</scope>
    <source>
        <strain evidence="3">CBS 339.88</strain>
    </source>
</reference>
<dbReference type="AlphaFoldDB" id="A0A067SJ64"/>
<proteinExistence type="predicted"/>
<dbReference type="HOGENOM" id="CLU_032496_0_0_1"/>
<evidence type="ECO:0008006" key="4">
    <source>
        <dbReference type="Google" id="ProtNLM"/>
    </source>
</evidence>
<dbReference type="STRING" id="685588.A0A067SJ64"/>
<organism evidence="2 3">
    <name type="scientific">Galerina marginata (strain CBS 339.88)</name>
    <dbReference type="NCBI Taxonomy" id="685588"/>
    <lineage>
        <taxon>Eukaryota</taxon>
        <taxon>Fungi</taxon>
        <taxon>Dikarya</taxon>
        <taxon>Basidiomycota</taxon>
        <taxon>Agaricomycotina</taxon>
        <taxon>Agaricomycetes</taxon>
        <taxon>Agaricomycetidae</taxon>
        <taxon>Agaricales</taxon>
        <taxon>Agaricineae</taxon>
        <taxon>Strophariaceae</taxon>
        <taxon>Galerina</taxon>
    </lineage>
</organism>
<evidence type="ECO:0000313" key="3">
    <source>
        <dbReference type="Proteomes" id="UP000027222"/>
    </source>
</evidence>
<dbReference type="Proteomes" id="UP000027222">
    <property type="component" value="Unassembled WGS sequence"/>
</dbReference>
<evidence type="ECO:0000256" key="1">
    <source>
        <dbReference type="SAM" id="MobiDB-lite"/>
    </source>
</evidence>